<dbReference type="PANTHER" id="PTHR48207">
    <property type="entry name" value="SUCCINATE--HYDROXYMETHYLGLUTARATE COA-TRANSFERASE"/>
    <property type="match status" value="1"/>
</dbReference>
<organism evidence="3 4">
    <name type="scientific">Rubrobacter marinus</name>
    <dbReference type="NCBI Taxonomy" id="2653852"/>
    <lineage>
        <taxon>Bacteria</taxon>
        <taxon>Bacillati</taxon>
        <taxon>Actinomycetota</taxon>
        <taxon>Rubrobacteria</taxon>
        <taxon>Rubrobacterales</taxon>
        <taxon>Rubrobacteraceae</taxon>
        <taxon>Rubrobacter</taxon>
    </lineage>
</organism>
<protein>
    <submittedName>
        <fullName evidence="3">CoA transferase</fullName>
    </submittedName>
</protein>
<dbReference type="SUPFAM" id="SSF89796">
    <property type="entry name" value="CoA-transferase family III (CaiB/BaiF)"/>
    <property type="match status" value="1"/>
</dbReference>
<reference evidence="3 4" key="1">
    <citation type="submission" date="2019-10" db="EMBL/GenBank/DDBJ databases">
        <title>Rubrobacter sp nov SCSIO 52915 isolated from a deep-sea sediment in the South China Sea.</title>
        <authorList>
            <person name="Chen R.W."/>
        </authorList>
    </citation>
    <scope>NUCLEOTIDE SEQUENCE [LARGE SCALE GENOMIC DNA]</scope>
    <source>
        <strain evidence="3 4">SCSIO 52915</strain>
    </source>
</reference>
<dbReference type="InterPro" id="IPR023606">
    <property type="entry name" value="CoA-Trfase_III_dom_1_sf"/>
</dbReference>
<evidence type="ECO:0000313" key="4">
    <source>
        <dbReference type="Proteomes" id="UP000502706"/>
    </source>
</evidence>
<dbReference type="AlphaFoldDB" id="A0A6G8Q0E3"/>
<name>A0A6G8Q0E3_9ACTN</name>
<keyword evidence="1 3" id="KW-0808">Transferase</keyword>
<feature type="region of interest" description="Disordered" evidence="2">
    <location>
        <begin position="360"/>
        <end position="384"/>
    </location>
</feature>
<dbReference type="EMBL" id="CP045121">
    <property type="protein sequence ID" value="QIN79898.1"/>
    <property type="molecule type" value="Genomic_DNA"/>
</dbReference>
<evidence type="ECO:0000256" key="2">
    <source>
        <dbReference type="SAM" id="MobiDB-lite"/>
    </source>
</evidence>
<dbReference type="InterPro" id="IPR003673">
    <property type="entry name" value="CoA-Trfase_fam_III"/>
</dbReference>
<evidence type="ECO:0000256" key="1">
    <source>
        <dbReference type="ARBA" id="ARBA00022679"/>
    </source>
</evidence>
<keyword evidence="4" id="KW-1185">Reference proteome</keyword>
<dbReference type="Proteomes" id="UP000502706">
    <property type="component" value="Chromosome"/>
</dbReference>
<dbReference type="Gene3D" id="3.40.50.10540">
    <property type="entry name" value="Crotonobetainyl-coa:carnitine coa-transferase, domain 1"/>
    <property type="match status" value="1"/>
</dbReference>
<dbReference type="Pfam" id="PF02515">
    <property type="entry name" value="CoA_transf_3"/>
    <property type="match status" value="1"/>
</dbReference>
<proteinExistence type="predicted"/>
<dbReference type="RefSeq" id="WP_166397573.1">
    <property type="nucleotide sequence ID" value="NZ_CP045121.1"/>
</dbReference>
<dbReference type="KEGG" id="rmar:GBA65_16720"/>
<sequence length="384" mass="40908">MLPLEGVRVLDLSRVLAGPYATMVLGDLGADVLKVEHPGRGDDTRHWGPPFAGKGEKRESAYFLSINRNKRSIAADLKTPEGLEGVKGLAAGADVVIENMRRGALSKLGLGYEVLKELNPGVVYCSITGFGPGPDETRPGYDFLVQARGGIMGITGFPDGDPVKVGVAIADMVCGLHASTAILAALHRRSETGEGTRIEVPLFETQLGWLANRAQEFLVSGEDKGRMGNAHPSIVPYQTFGASDKPIAVAVGNDAQFANLCRALGREDLAGDERYATNPDRVANREELVAALQEEFSKKPADEWVEEVRGAGVPCGPVNSLADVFSDEHVLASGMLQDVEHPTAGALKMLASPILVDGERLPIRRPPPTLGQHTHETEGWTPGG</sequence>
<dbReference type="InterPro" id="IPR044855">
    <property type="entry name" value="CoA-Trfase_III_dom3_sf"/>
</dbReference>
<dbReference type="PANTHER" id="PTHR48207:SF3">
    <property type="entry name" value="SUCCINATE--HYDROXYMETHYLGLUTARATE COA-TRANSFERASE"/>
    <property type="match status" value="1"/>
</dbReference>
<gene>
    <name evidence="3" type="ORF">GBA65_16720</name>
</gene>
<accession>A0A6G8Q0E3</accession>
<dbReference type="GO" id="GO:0008410">
    <property type="term" value="F:CoA-transferase activity"/>
    <property type="evidence" value="ECO:0007669"/>
    <property type="project" value="TreeGrafter"/>
</dbReference>
<dbReference type="InterPro" id="IPR050483">
    <property type="entry name" value="CoA-transferase_III_domain"/>
</dbReference>
<evidence type="ECO:0000313" key="3">
    <source>
        <dbReference type="EMBL" id="QIN79898.1"/>
    </source>
</evidence>
<dbReference type="Gene3D" id="3.30.1540.10">
    <property type="entry name" value="formyl-coa transferase, domain 3"/>
    <property type="match status" value="1"/>
</dbReference>